<keyword evidence="2" id="KW-1185">Reference proteome</keyword>
<sequence>MYQRSYAESLESSPGECRERERRALDHALQLLEKARHDGVGSAAAAEALHFLCRLWKALIEDLISPENDLPDVLRGDLVSVGIWVLREADSIREEKSSNFRGLIEICSAIRNGLR</sequence>
<dbReference type="Proteomes" id="UP000002257">
    <property type="component" value="Chromosome"/>
</dbReference>
<accession>B8EL33</accession>
<keyword evidence="1" id="KW-0969">Cilium</keyword>
<dbReference type="STRING" id="395965.Msil_0045"/>
<reference evidence="1 2" key="1">
    <citation type="journal article" date="2010" name="J. Bacteriol.">
        <title>Complete genome sequence of the aerobic facultative methanotroph Methylocella silvestris BL2.</title>
        <authorList>
            <person name="Chen Y."/>
            <person name="Crombie A."/>
            <person name="Rahman M.T."/>
            <person name="Dedysh S.N."/>
            <person name="Liesack W."/>
            <person name="Stott M.B."/>
            <person name="Alam M."/>
            <person name="Theisen A.R."/>
            <person name="Murrell J.C."/>
            <person name="Dunfield P.F."/>
        </authorList>
    </citation>
    <scope>NUCLEOTIDE SEQUENCE [LARGE SCALE GENOMIC DNA]</scope>
    <source>
        <strain evidence="2">DSM 15510 / CIP 108128 / LMG 27833 / NCIMB 13906 / BL2</strain>
    </source>
</reference>
<dbReference type="eggNOG" id="COG5442">
    <property type="taxonomic scope" value="Bacteria"/>
</dbReference>
<protein>
    <submittedName>
        <fullName evidence="1">Flagellar FlaF family protein</fullName>
    </submittedName>
</protein>
<keyword evidence="1" id="KW-0966">Cell projection</keyword>
<dbReference type="GO" id="GO:0044781">
    <property type="term" value="P:bacterial-type flagellum organization"/>
    <property type="evidence" value="ECO:0007669"/>
    <property type="project" value="InterPro"/>
</dbReference>
<gene>
    <name evidence="1" type="ordered locus">Msil_0045</name>
</gene>
<dbReference type="InterPro" id="IPR010845">
    <property type="entry name" value="FlaF"/>
</dbReference>
<dbReference type="NCBIfam" id="NF009434">
    <property type="entry name" value="PRK12793.1"/>
    <property type="match status" value="1"/>
</dbReference>
<evidence type="ECO:0000313" key="2">
    <source>
        <dbReference type="Proteomes" id="UP000002257"/>
    </source>
</evidence>
<dbReference type="KEGG" id="msl:Msil_0045"/>
<dbReference type="AlphaFoldDB" id="B8EL33"/>
<keyword evidence="1" id="KW-0282">Flagellum</keyword>
<dbReference type="Pfam" id="PF07309">
    <property type="entry name" value="FlaF"/>
    <property type="match status" value="1"/>
</dbReference>
<dbReference type="OrthoDB" id="9808944at2"/>
<name>B8EL33_METSB</name>
<organism evidence="1 2">
    <name type="scientific">Methylocella silvestris (strain DSM 15510 / CIP 108128 / LMG 27833 / NCIMB 13906 / BL2)</name>
    <dbReference type="NCBI Taxonomy" id="395965"/>
    <lineage>
        <taxon>Bacteria</taxon>
        <taxon>Pseudomonadati</taxon>
        <taxon>Pseudomonadota</taxon>
        <taxon>Alphaproteobacteria</taxon>
        <taxon>Hyphomicrobiales</taxon>
        <taxon>Beijerinckiaceae</taxon>
        <taxon>Methylocella</taxon>
    </lineage>
</organism>
<evidence type="ECO:0000313" key="1">
    <source>
        <dbReference type="EMBL" id="ACK49028.1"/>
    </source>
</evidence>
<dbReference type="EMBL" id="CP001280">
    <property type="protein sequence ID" value="ACK49028.1"/>
    <property type="molecule type" value="Genomic_DNA"/>
</dbReference>
<proteinExistence type="predicted"/>
<dbReference type="HOGENOM" id="CLU_141460_3_0_5"/>